<evidence type="ECO:0000256" key="1">
    <source>
        <dbReference type="ARBA" id="ARBA00022741"/>
    </source>
</evidence>
<comment type="caution">
    <text evidence="4">The sequence shown here is derived from an EMBL/GenBank/DDBJ whole genome shotgun (WGS) entry which is preliminary data.</text>
</comment>
<dbReference type="EMBL" id="JAWQEG010005552">
    <property type="protein sequence ID" value="KAK3857647.1"/>
    <property type="molecule type" value="Genomic_DNA"/>
</dbReference>
<keyword evidence="2" id="KW-0067">ATP-binding</keyword>
<dbReference type="Gene3D" id="3.40.50.300">
    <property type="entry name" value="P-loop containing nucleotide triphosphate hydrolases"/>
    <property type="match status" value="1"/>
</dbReference>
<name>A0AAE1BV46_PETCI</name>
<evidence type="ECO:0000313" key="5">
    <source>
        <dbReference type="Proteomes" id="UP001286313"/>
    </source>
</evidence>
<dbReference type="GO" id="GO:0016020">
    <property type="term" value="C:membrane"/>
    <property type="evidence" value="ECO:0007669"/>
    <property type="project" value="TreeGrafter"/>
</dbReference>
<evidence type="ECO:0000256" key="3">
    <source>
        <dbReference type="SAM" id="MobiDB-lite"/>
    </source>
</evidence>
<evidence type="ECO:0000313" key="4">
    <source>
        <dbReference type="EMBL" id="KAK3857647.1"/>
    </source>
</evidence>
<feature type="compositionally biased region" description="Basic and acidic residues" evidence="3">
    <location>
        <begin position="93"/>
        <end position="111"/>
    </location>
</feature>
<feature type="non-terminal residue" evidence="4">
    <location>
        <position position="1"/>
    </location>
</feature>
<dbReference type="SUPFAM" id="SSF52540">
    <property type="entry name" value="P-loop containing nucleoside triphosphate hydrolases"/>
    <property type="match status" value="1"/>
</dbReference>
<dbReference type="Proteomes" id="UP001286313">
    <property type="component" value="Unassembled WGS sequence"/>
</dbReference>
<keyword evidence="5" id="KW-1185">Reference proteome</keyword>
<reference evidence="4" key="1">
    <citation type="submission" date="2023-10" db="EMBL/GenBank/DDBJ databases">
        <title>Genome assemblies of two species of porcelain crab, Petrolisthes cinctipes and Petrolisthes manimaculis (Anomura: Porcellanidae).</title>
        <authorList>
            <person name="Angst P."/>
        </authorList>
    </citation>
    <scope>NUCLEOTIDE SEQUENCE</scope>
    <source>
        <strain evidence="4">PB745_01</strain>
        <tissue evidence="4">Gill</tissue>
    </source>
</reference>
<organism evidence="4 5">
    <name type="scientific">Petrolisthes cinctipes</name>
    <name type="common">Flat porcelain crab</name>
    <dbReference type="NCBI Taxonomy" id="88211"/>
    <lineage>
        <taxon>Eukaryota</taxon>
        <taxon>Metazoa</taxon>
        <taxon>Ecdysozoa</taxon>
        <taxon>Arthropoda</taxon>
        <taxon>Crustacea</taxon>
        <taxon>Multicrustacea</taxon>
        <taxon>Malacostraca</taxon>
        <taxon>Eumalacostraca</taxon>
        <taxon>Eucarida</taxon>
        <taxon>Decapoda</taxon>
        <taxon>Pleocyemata</taxon>
        <taxon>Anomura</taxon>
        <taxon>Galatheoidea</taxon>
        <taxon>Porcellanidae</taxon>
        <taxon>Petrolisthes</taxon>
    </lineage>
</organism>
<dbReference type="GO" id="GO:0005524">
    <property type="term" value="F:ATP binding"/>
    <property type="evidence" value="ECO:0007669"/>
    <property type="project" value="UniProtKB-KW"/>
</dbReference>
<feature type="region of interest" description="Disordered" evidence="3">
    <location>
        <begin position="90"/>
        <end position="125"/>
    </location>
</feature>
<evidence type="ECO:0008006" key="6">
    <source>
        <dbReference type="Google" id="ProtNLM"/>
    </source>
</evidence>
<proteinExistence type="predicted"/>
<evidence type="ECO:0000256" key="2">
    <source>
        <dbReference type="ARBA" id="ARBA00022840"/>
    </source>
</evidence>
<gene>
    <name evidence="4" type="ORF">Pcinc_036111</name>
</gene>
<dbReference type="GO" id="GO:0042626">
    <property type="term" value="F:ATPase-coupled transmembrane transporter activity"/>
    <property type="evidence" value="ECO:0007669"/>
    <property type="project" value="TreeGrafter"/>
</dbReference>
<keyword evidence="1" id="KW-0547">Nucleotide-binding</keyword>
<protein>
    <recommendedName>
        <fullName evidence="6">ABC transporter domain-containing protein</fullName>
    </recommendedName>
</protein>
<dbReference type="AlphaFoldDB" id="A0AAE1BV46"/>
<dbReference type="InterPro" id="IPR027417">
    <property type="entry name" value="P-loop_NTPase"/>
</dbReference>
<accession>A0AAE1BV46</accession>
<dbReference type="PANTHER" id="PTHR24223">
    <property type="entry name" value="ATP-BINDING CASSETTE SUB-FAMILY C"/>
    <property type="match status" value="1"/>
</dbReference>
<sequence length="125" mass="14314">GGQKQRVNLARAVYSDRDIYLLDDPLSAVDTKVARHIFNNCVKGVLADKTVVLVTHATHFLERCDEIIVMQNGRITERGSHTELMAIEGEYSDMIKRDGNREEGKEQQKEKEEEEEEERGRGRGR</sequence>
<dbReference type="InterPro" id="IPR050173">
    <property type="entry name" value="ABC_transporter_C-like"/>
</dbReference>